<proteinExistence type="predicted"/>
<evidence type="ECO:0000313" key="3">
    <source>
        <dbReference type="Proteomes" id="UP001597307"/>
    </source>
</evidence>
<evidence type="ECO:0000259" key="1">
    <source>
        <dbReference type="Pfam" id="PF01844"/>
    </source>
</evidence>
<dbReference type="InterPro" id="IPR002711">
    <property type="entry name" value="HNH"/>
</dbReference>
<accession>A0ABW4Q7S7</accession>
<name>A0ABW4Q7S7_9MICC</name>
<dbReference type="Proteomes" id="UP001597307">
    <property type="component" value="Unassembled WGS sequence"/>
</dbReference>
<dbReference type="Gene3D" id="1.10.30.50">
    <property type="match status" value="1"/>
</dbReference>
<comment type="caution">
    <text evidence="2">The sequence shown here is derived from an EMBL/GenBank/DDBJ whole genome shotgun (WGS) entry which is preliminary data.</text>
</comment>
<reference evidence="3" key="1">
    <citation type="journal article" date="2019" name="Int. J. Syst. Evol. Microbiol.">
        <title>The Global Catalogue of Microorganisms (GCM) 10K type strain sequencing project: providing services to taxonomists for standard genome sequencing and annotation.</title>
        <authorList>
            <consortium name="The Broad Institute Genomics Platform"/>
            <consortium name="The Broad Institute Genome Sequencing Center for Infectious Disease"/>
            <person name="Wu L."/>
            <person name="Ma J."/>
        </authorList>
    </citation>
    <scope>NUCLEOTIDE SEQUENCE [LARGE SCALE GENOMIC DNA]</scope>
    <source>
        <strain evidence="3">JCM 11496</strain>
    </source>
</reference>
<organism evidence="2 3">
    <name type="scientific">Arthrobacter flavus</name>
    <dbReference type="NCBI Taxonomy" id="95172"/>
    <lineage>
        <taxon>Bacteria</taxon>
        <taxon>Bacillati</taxon>
        <taxon>Actinomycetota</taxon>
        <taxon>Actinomycetes</taxon>
        <taxon>Micrococcales</taxon>
        <taxon>Micrococcaceae</taxon>
        <taxon>Arthrobacter</taxon>
    </lineage>
</organism>
<dbReference type="InterPro" id="IPR003615">
    <property type="entry name" value="HNH_nuc"/>
</dbReference>
<feature type="domain" description="HNH" evidence="1">
    <location>
        <begin position="53"/>
        <end position="100"/>
    </location>
</feature>
<keyword evidence="2" id="KW-0255">Endonuclease</keyword>
<gene>
    <name evidence="2" type="ORF">ACFSFX_09175</name>
</gene>
<dbReference type="Pfam" id="PF01844">
    <property type="entry name" value="HNH"/>
    <property type="match status" value="1"/>
</dbReference>
<protein>
    <submittedName>
        <fullName evidence="2">HNH endonuclease</fullName>
    </submittedName>
</protein>
<keyword evidence="2" id="KW-0540">Nuclease</keyword>
<sequence length="213" mass="24265">MIEIVKGGAPKWIMSNQDRKTAEYIAAPAASKPSPWRADEVVVALKVECSKKCMYCESFIDDTSYSAVEHIRPKKIFENLVLEWTNLGLTCSRCNTNKGSYWSENLSLQLLNPYRDAIEQHLAFRGPLTVATLDSSRGENTVRKLRLNSREDLLISRMRRIEELHSKLRIWHSELNPELKELYAEDVSSAVAREREYSGVLRAYALEAGFPVG</sequence>
<dbReference type="EMBL" id="JBHUGA010000030">
    <property type="protein sequence ID" value="MFD1846767.1"/>
    <property type="molecule type" value="Genomic_DNA"/>
</dbReference>
<dbReference type="CDD" id="cd00085">
    <property type="entry name" value="HNHc"/>
    <property type="match status" value="1"/>
</dbReference>
<evidence type="ECO:0000313" key="2">
    <source>
        <dbReference type="EMBL" id="MFD1846767.1"/>
    </source>
</evidence>
<keyword evidence="3" id="KW-1185">Reference proteome</keyword>
<dbReference type="RefSeq" id="WP_343878222.1">
    <property type="nucleotide sequence ID" value="NZ_BAAAIJ010000013.1"/>
</dbReference>
<keyword evidence="2" id="KW-0378">Hydrolase</keyword>
<dbReference type="GO" id="GO:0004519">
    <property type="term" value="F:endonuclease activity"/>
    <property type="evidence" value="ECO:0007669"/>
    <property type="project" value="UniProtKB-KW"/>
</dbReference>